<dbReference type="PANTHER" id="PTHR32309">
    <property type="entry name" value="TYROSINE-PROTEIN KINASE"/>
    <property type="match status" value="1"/>
</dbReference>
<dbReference type="EMBL" id="BAAALG010000001">
    <property type="protein sequence ID" value="GAA1090975.1"/>
    <property type="molecule type" value="Genomic_DNA"/>
</dbReference>
<name>A0ABN1TKC8_9ACTN</name>
<evidence type="ECO:0000256" key="2">
    <source>
        <dbReference type="SAM" id="Phobius"/>
    </source>
</evidence>
<sequence length="489" mass="51569">MRALLRRGVVLAVVLVAVLGVVGAWVGAKRDQLHQATATILVNPLEGNPFSPDGRDGLVNLETEARLVTADAVARAVGNKTGLDDPDAVLTGVSVEVPPNTQLLRITVERRDAALARRLANAYAEEYLNYREARTASTVFTRQAHLTEELRSMKAQLTSLTKERAAAGVSAERRALLDQQISGLVSQVAQVQAEQTTLGYVSQDPGQVVTPAVEESAGPLPAALLGAIAGAGLGLALALGAVYLRARRADKVGTRTDLVAAGYEVIGSDDDADALRARILVELPQRPAVVLLADAGEQGAASAVTGEALVDSLARARLRTVLVVLDDSALGGSGVERRPMRYQRGLVEVLRGRANLDKTLVPAGDFALRLPPGGTTERPAWGDLLASPEFVGLVKDLRERGEMIVFAGVALPGPDGQLLAGHADAVVIQATTGLSTNAELEAALREVDEGPAQALGIVHRAAPQWRRHPVKEHHRAAEHEHAVRADEAS</sequence>
<dbReference type="InterPro" id="IPR050445">
    <property type="entry name" value="Bact_polysacc_biosynth/exp"/>
</dbReference>
<organism evidence="3 4">
    <name type="scientific">Nocardioides dubius</name>
    <dbReference type="NCBI Taxonomy" id="317019"/>
    <lineage>
        <taxon>Bacteria</taxon>
        <taxon>Bacillati</taxon>
        <taxon>Actinomycetota</taxon>
        <taxon>Actinomycetes</taxon>
        <taxon>Propionibacteriales</taxon>
        <taxon>Nocardioidaceae</taxon>
        <taxon>Nocardioides</taxon>
    </lineage>
</organism>
<feature type="region of interest" description="Disordered" evidence="1">
    <location>
        <begin position="469"/>
        <end position="489"/>
    </location>
</feature>
<proteinExistence type="predicted"/>
<reference evidence="3 4" key="1">
    <citation type="journal article" date="2019" name="Int. J. Syst. Evol. Microbiol.">
        <title>The Global Catalogue of Microorganisms (GCM) 10K type strain sequencing project: providing services to taxonomists for standard genome sequencing and annotation.</title>
        <authorList>
            <consortium name="The Broad Institute Genomics Platform"/>
            <consortium name="The Broad Institute Genome Sequencing Center for Infectious Disease"/>
            <person name="Wu L."/>
            <person name="Ma J."/>
        </authorList>
    </citation>
    <scope>NUCLEOTIDE SEQUENCE [LARGE SCALE GENOMIC DNA]</scope>
    <source>
        <strain evidence="3 4">JCM 13008</strain>
    </source>
</reference>
<gene>
    <name evidence="3" type="ORF">GCM10009668_02100</name>
</gene>
<accession>A0ABN1TKC8</accession>
<feature type="compositionally biased region" description="Basic and acidic residues" evidence="1">
    <location>
        <begin position="475"/>
        <end position="489"/>
    </location>
</feature>
<comment type="caution">
    <text evidence="3">The sequence shown here is derived from an EMBL/GenBank/DDBJ whole genome shotgun (WGS) entry which is preliminary data.</text>
</comment>
<evidence type="ECO:0000256" key="1">
    <source>
        <dbReference type="SAM" id="MobiDB-lite"/>
    </source>
</evidence>
<keyword evidence="2" id="KW-0472">Membrane</keyword>
<keyword evidence="2" id="KW-0812">Transmembrane</keyword>
<keyword evidence="2" id="KW-1133">Transmembrane helix</keyword>
<feature type="transmembrane region" description="Helical" evidence="2">
    <location>
        <begin position="222"/>
        <end position="244"/>
    </location>
</feature>
<evidence type="ECO:0008006" key="5">
    <source>
        <dbReference type="Google" id="ProtNLM"/>
    </source>
</evidence>
<dbReference type="Proteomes" id="UP001501581">
    <property type="component" value="Unassembled WGS sequence"/>
</dbReference>
<dbReference type="SUPFAM" id="SSF52540">
    <property type="entry name" value="P-loop containing nucleoside triphosphate hydrolases"/>
    <property type="match status" value="1"/>
</dbReference>
<evidence type="ECO:0000313" key="4">
    <source>
        <dbReference type="Proteomes" id="UP001501581"/>
    </source>
</evidence>
<dbReference type="PANTHER" id="PTHR32309:SF31">
    <property type="entry name" value="CAPSULAR EXOPOLYSACCHARIDE FAMILY"/>
    <property type="match status" value="1"/>
</dbReference>
<dbReference type="InterPro" id="IPR027417">
    <property type="entry name" value="P-loop_NTPase"/>
</dbReference>
<dbReference type="Gene3D" id="3.40.50.300">
    <property type="entry name" value="P-loop containing nucleotide triphosphate hydrolases"/>
    <property type="match status" value="1"/>
</dbReference>
<evidence type="ECO:0000313" key="3">
    <source>
        <dbReference type="EMBL" id="GAA1090975.1"/>
    </source>
</evidence>
<protein>
    <recommendedName>
        <fullName evidence="5">Chain length determinant protein</fullName>
    </recommendedName>
</protein>
<keyword evidence="4" id="KW-1185">Reference proteome</keyword>